<keyword evidence="1" id="KW-0812">Transmembrane</keyword>
<dbReference type="AlphaFoldDB" id="A0A6L5YVF0"/>
<evidence type="ECO:0000313" key="3">
    <source>
        <dbReference type="EMBL" id="MSU88271.1"/>
    </source>
</evidence>
<feature type="transmembrane region" description="Helical" evidence="1">
    <location>
        <begin position="32"/>
        <end position="51"/>
    </location>
</feature>
<organism evidence="3 4">
    <name type="scientific">Halovulum marinum</name>
    <dbReference type="NCBI Taxonomy" id="2662447"/>
    <lineage>
        <taxon>Bacteria</taxon>
        <taxon>Pseudomonadati</taxon>
        <taxon>Pseudomonadota</taxon>
        <taxon>Alphaproteobacteria</taxon>
        <taxon>Rhodobacterales</taxon>
        <taxon>Paracoccaceae</taxon>
        <taxon>Halovulum</taxon>
    </lineage>
</organism>
<keyword evidence="4" id="KW-1185">Reference proteome</keyword>
<keyword evidence="2" id="KW-0732">Signal</keyword>
<feature type="signal peptide" evidence="2">
    <location>
        <begin position="1"/>
        <end position="17"/>
    </location>
</feature>
<feature type="transmembrane region" description="Helical" evidence="1">
    <location>
        <begin position="58"/>
        <end position="80"/>
    </location>
</feature>
<keyword evidence="1" id="KW-1133">Transmembrane helix</keyword>
<proteinExistence type="predicted"/>
<evidence type="ECO:0000313" key="4">
    <source>
        <dbReference type="Proteomes" id="UP000474957"/>
    </source>
</evidence>
<accession>A0A6L5YVF0</accession>
<reference evidence="3 4" key="1">
    <citation type="submission" date="2019-10" db="EMBL/GenBank/DDBJ databases">
        <title>Cognatihalovulum marinum gen. nov. sp. nov., a new member of the family Rhodobacteraceae isolated from deep seawater of the Northwest Indian Ocean.</title>
        <authorList>
            <person name="Ruan C."/>
            <person name="Wang J."/>
            <person name="Zheng X."/>
            <person name="Song L."/>
            <person name="Zhu Y."/>
            <person name="Huang Y."/>
            <person name="Lu Z."/>
            <person name="Du W."/>
            <person name="Huang L."/>
            <person name="Dai X."/>
        </authorList>
    </citation>
    <scope>NUCLEOTIDE SEQUENCE [LARGE SCALE GENOMIC DNA]</scope>
    <source>
        <strain evidence="3 4">2CG4</strain>
    </source>
</reference>
<sequence>MMFFVCALAGMIGASMAAGILPGQSIHGVPNLALGALGGTVAFAATVELLLLEPGVSVFLQFLVIGGISGALMTLAIGSLRNILRNGH</sequence>
<feature type="chain" id="PRO_5026851061" evidence="2">
    <location>
        <begin position="18"/>
        <end position="88"/>
    </location>
</feature>
<gene>
    <name evidence="3" type="ORF">GE300_01405</name>
</gene>
<dbReference type="EMBL" id="WIND01000001">
    <property type="protein sequence ID" value="MSU88271.1"/>
    <property type="molecule type" value="Genomic_DNA"/>
</dbReference>
<evidence type="ECO:0000256" key="1">
    <source>
        <dbReference type="SAM" id="Phobius"/>
    </source>
</evidence>
<dbReference type="Proteomes" id="UP000474957">
    <property type="component" value="Unassembled WGS sequence"/>
</dbReference>
<name>A0A6L5YVF0_9RHOB</name>
<protein>
    <submittedName>
        <fullName evidence="3">Uncharacterized protein</fullName>
    </submittedName>
</protein>
<keyword evidence="1" id="KW-0472">Membrane</keyword>
<comment type="caution">
    <text evidence="3">The sequence shown here is derived from an EMBL/GenBank/DDBJ whole genome shotgun (WGS) entry which is preliminary data.</text>
</comment>
<dbReference type="RefSeq" id="WP_154444171.1">
    <property type="nucleotide sequence ID" value="NZ_WIND01000001.1"/>
</dbReference>
<evidence type="ECO:0000256" key="2">
    <source>
        <dbReference type="SAM" id="SignalP"/>
    </source>
</evidence>